<organism evidence="1 2">
    <name type="scientific">Catellatospora chokoriensis</name>
    <dbReference type="NCBI Taxonomy" id="310353"/>
    <lineage>
        <taxon>Bacteria</taxon>
        <taxon>Bacillati</taxon>
        <taxon>Actinomycetota</taxon>
        <taxon>Actinomycetes</taxon>
        <taxon>Micromonosporales</taxon>
        <taxon>Micromonosporaceae</taxon>
        <taxon>Catellatospora</taxon>
    </lineage>
</organism>
<accession>A0A8J3K089</accession>
<name>A0A8J3K089_9ACTN</name>
<protein>
    <submittedName>
        <fullName evidence="1">Uncharacterized protein</fullName>
    </submittedName>
</protein>
<dbReference type="AlphaFoldDB" id="A0A8J3K089"/>
<keyword evidence="2" id="KW-1185">Reference proteome</keyword>
<dbReference type="EMBL" id="BONG01000022">
    <property type="protein sequence ID" value="GIF90293.1"/>
    <property type="molecule type" value="Genomic_DNA"/>
</dbReference>
<dbReference type="RefSeq" id="WP_191842886.1">
    <property type="nucleotide sequence ID" value="NZ_BAAALB010000028.1"/>
</dbReference>
<reference evidence="1 2" key="1">
    <citation type="submission" date="2021-01" db="EMBL/GenBank/DDBJ databases">
        <title>Whole genome shotgun sequence of Catellatospora chokoriensis NBRC 107358.</title>
        <authorList>
            <person name="Komaki H."/>
            <person name="Tamura T."/>
        </authorList>
    </citation>
    <scope>NUCLEOTIDE SEQUENCE [LARGE SCALE GENOMIC DNA]</scope>
    <source>
        <strain evidence="1 2">NBRC 107358</strain>
    </source>
</reference>
<gene>
    <name evidence="1" type="ORF">Cch02nite_37370</name>
</gene>
<evidence type="ECO:0000313" key="2">
    <source>
        <dbReference type="Proteomes" id="UP000619293"/>
    </source>
</evidence>
<dbReference type="Proteomes" id="UP000619293">
    <property type="component" value="Unassembled WGS sequence"/>
</dbReference>
<sequence length="84" mass="8885">MRSRPRTTVIAGIVVATILASCGVALSVERKREKDRRDLIGLTGLAPWPRHRLLLPDAMPAGEASGSVGSDGLRIGYPLHGTGL</sequence>
<dbReference type="PROSITE" id="PS51257">
    <property type="entry name" value="PROKAR_LIPOPROTEIN"/>
    <property type="match status" value="1"/>
</dbReference>
<comment type="caution">
    <text evidence="1">The sequence shown here is derived from an EMBL/GenBank/DDBJ whole genome shotgun (WGS) entry which is preliminary data.</text>
</comment>
<proteinExistence type="predicted"/>
<evidence type="ECO:0000313" key="1">
    <source>
        <dbReference type="EMBL" id="GIF90293.1"/>
    </source>
</evidence>